<organism evidence="18 19">
    <name type="scientific">Candidatus Lambdaproteobacteria bacterium RIFOXYD2_FULL_56_26</name>
    <dbReference type="NCBI Taxonomy" id="1817773"/>
    <lineage>
        <taxon>Bacteria</taxon>
        <taxon>Pseudomonadati</taxon>
        <taxon>Pseudomonadota</taxon>
        <taxon>Candidatus Lambdaproteobacteria</taxon>
    </lineage>
</organism>
<comment type="function">
    <text evidence="12">Aminopeptidase N is involved in the degradation of intracellular peptides generated by protein breakdown during normal growth as well as in response to nutrient starvation.</text>
</comment>
<evidence type="ECO:0000259" key="17">
    <source>
        <dbReference type="Pfam" id="PF17900"/>
    </source>
</evidence>
<evidence type="ECO:0000256" key="7">
    <source>
        <dbReference type="ARBA" id="ARBA00022670"/>
    </source>
</evidence>
<dbReference type="PANTHER" id="PTHR46322">
    <property type="entry name" value="PUROMYCIN-SENSITIVE AMINOPEPTIDASE"/>
    <property type="match status" value="1"/>
</dbReference>
<evidence type="ECO:0000256" key="4">
    <source>
        <dbReference type="ARBA" id="ARBA00012564"/>
    </source>
</evidence>
<dbReference type="Pfam" id="PF17900">
    <property type="entry name" value="Peptidase_M1_N"/>
    <property type="match status" value="1"/>
</dbReference>
<evidence type="ECO:0000256" key="10">
    <source>
        <dbReference type="ARBA" id="ARBA00022833"/>
    </source>
</evidence>
<dbReference type="GO" id="GO:0016285">
    <property type="term" value="F:alanyl aminopeptidase activity"/>
    <property type="evidence" value="ECO:0007669"/>
    <property type="project" value="UniProtKB-EC"/>
</dbReference>
<dbReference type="GO" id="GO:0008270">
    <property type="term" value="F:zinc ion binding"/>
    <property type="evidence" value="ECO:0007669"/>
    <property type="project" value="InterPro"/>
</dbReference>
<dbReference type="Gene3D" id="3.30.2010.30">
    <property type="match status" value="1"/>
</dbReference>
<dbReference type="SUPFAM" id="SSF55486">
    <property type="entry name" value="Metalloproteases ('zincins'), catalytic domain"/>
    <property type="match status" value="1"/>
</dbReference>
<dbReference type="InterPro" id="IPR038438">
    <property type="entry name" value="PepN_Ig-like_sf"/>
</dbReference>
<evidence type="ECO:0000256" key="9">
    <source>
        <dbReference type="ARBA" id="ARBA00022801"/>
    </source>
</evidence>
<dbReference type="Pfam" id="PF11940">
    <property type="entry name" value="DUF3458"/>
    <property type="match status" value="1"/>
</dbReference>
<evidence type="ECO:0000259" key="16">
    <source>
        <dbReference type="Pfam" id="PF17432"/>
    </source>
</evidence>
<feature type="domain" description="Peptidase M1 alanyl aminopeptidase Ig-like fold" evidence="15">
    <location>
        <begin position="445"/>
        <end position="536"/>
    </location>
</feature>
<dbReference type="AlphaFoldDB" id="A0A1F6GTC4"/>
<keyword evidence="9" id="KW-0378">Hydrolase</keyword>
<dbReference type="PANTHER" id="PTHR46322:SF1">
    <property type="entry name" value="PUROMYCIN-SENSITIVE AMINOPEPTIDASE"/>
    <property type="match status" value="1"/>
</dbReference>
<dbReference type="Pfam" id="PF17432">
    <property type="entry name" value="DUF3458_C"/>
    <property type="match status" value="1"/>
</dbReference>
<dbReference type="InterPro" id="IPR042097">
    <property type="entry name" value="Aminopeptidase_N-like_N_sf"/>
</dbReference>
<evidence type="ECO:0000256" key="2">
    <source>
        <dbReference type="ARBA" id="ARBA00001947"/>
    </source>
</evidence>
<proteinExistence type="inferred from homology"/>
<dbReference type="Gene3D" id="1.25.50.10">
    <property type="entry name" value="Peptidase M1, alanyl aminopeptidase, C-terminal domain"/>
    <property type="match status" value="1"/>
</dbReference>
<dbReference type="PRINTS" id="PR00756">
    <property type="entry name" value="ALADIPTASE"/>
</dbReference>
<comment type="cofactor">
    <cofactor evidence="2">
        <name>Zn(2+)</name>
        <dbReference type="ChEBI" id="CHEBI:29105"/>
    </cofactor>
</comment>
<dbReference type="GO" id="GO:0006508">
    <property type="term" value="P:proteolysis"/>
    <property type="evidence" value="ECO:0007669"/>
    <property type="project" value="UniProtKB-UniRule"/>
</dbReference>
<dbReference type="InterPro" id="IPR027268">
    <property type="entry name" value="Peptidase_M4/M1_CTD_sf"/>
</dbReference>
<name>A0A1F6GTC4_9PROT</name>
<dbReference type="EMBL" id="MFNF01000035">
    <property type="protein sequence ID" value="OGH01422.1"/>
    <property type="molecule type" value="Genomic_DNA"/>
</dbReference>
<dbReference type="FunFam" id="3.30.2010.30:FF:000002">
    <property type="entry name" value="Putative aminopeptidase N"/>
    <property type="match status" value="1"/>
</dbReference>
<evidence type="ECO:0000259" key="15">
    <source>
        <dbReference type="Pfam" id="PF11940"/>
    </source>
</evidence>
<dbReference type="FunFam" id="2.60.40.1730:FF:000005">
    <property type="entry name" value="Aminopeptidase N"/>
    <property type="match status" value="1"/>
</dbReference>
<dbReference type="CDD" id="cd09600">
    <property type="entry name" value="M1_APN"/>
    <property type="match status" value="1"/>
</dbReference>
<comment type="caution">
    <text evidence="18">The sequence shown here is derived from an EMBL/GenBank/DDBJ whole genome shotgun (WGS) entry which is preliminary data.</text>
</comment>
<evidence type="ECO:0000256" key="1">
    <source>
        <dbReference type="ARBA" id="ARBA00000098"/>
    </source>
</evidence>
<evidence type="ECO:0000256" key="12">
    <source>
        <dbReference type="ARBA" id="ARBA00059739"/>
    </source>
</evidence>
<dbReference type="InterPro" id="IPR045357">
    <property type="entry name" value="Aminopeptidase_N-like_N"/>
</dbReference>
<evidence type="ECO:0000256" key="6">
    <source>
        <dbReference type="ARBA" id="ARBA00022438"/>
    </source>
</evidence>
<evidence type="ECO:0000256" key="8">
    <source>
        <dbReference type="ARBA" id="ARBA00022723"/>
    </source>
</evidence>
<feature type="domain" description="Aminopeptidase N-like N-terminal" evidence="17">
    <location>
        <begin position="36"/>
        <end position="187"/>
    </location>
</feature>
<dbReference type="NCBIfam" id="TIGR02414">
    <property type="entry name" value="pepN_proteo"/>
    <property type="match status" value="1"/>
</dbReference>
<keyword evidence="6 18" id="KW-0031">Aminopeptidase</keyword>
<dbReference type="Proteomes" id="UP000177583">
    <property type="component" value="Unassembled WGS sequence"/>
</dbReference>
<evidence type="ECO:0000256" key="3">
    <source>
        <dbReference type="ARBA" id="ARBA00010136"/>
    </source>
</evidence>
<keyword evidence="7" id="KW-0645">Protease</keyword>
<dbReference type="InterPro" id="IPR037144">
    <property type="entry name" value="Peptidase_M1_pepN_C_sf"/>
</dbReference>
<gene>
    <name evidence="18" type="ORF">A2557_09545</name>
</gene>
<comment type="similarity">
    <text evidence="3">Belongs to the peptidase M1 family.</text>
</comment>
<evidence type="ECO:0000259" key="14">
    <source>
        <dbReference type="Pfam" id="PF01433"/>
    </source>
</evidence>
<dbReference type="Gene3D" id="2.60.40.1730">
    <property type="entry name" value="tricorn interacting facor f3 domain"/>
    <property type="match status" value="1"/>
</dbReference>
<accession>A0A1F6GTC4</accession>
<dbReference type="InterPro" id="IPR012779">
    <property type="entry name" value="Peptidase_M1_pepN"/>
</dbReference>
<evidence type="ECO:0000256" key="13">
    <source>
        <dbReference type="NCBIfam" id="TIGR02414"/>
    </source>
</evidence>
<dbReference type="Gene3D" id="2.60.40.1840">
    <property type="match status" value="1"/>
</dbReference>
<protein>
    <recommendedName>
        <fullName evidence="5 13">Aminopeptidase N</fullName>
        <ecNumber evidence="4 13">3.4.11.2</ecNumber>
    </recommendedName>
</protein>
<reference evidence="18 19" key="1">
    <citation type="journal article" date="2016" name="Nat. Commun.">
        <title>Thousands of microbial genomes shed light on interconnected biogeochemical processes in an aquifer system.</title>
        <authorList>
            <person name="Anantharaman K."/>
            <person name="Brown C.T."/>
            <person name="Hug L.A."/>
            <person name="Sharon I."/>
            <person name="Castelle C.J."/>
            <person name="Probst A.J."/>
            <person name="Thomas B.C."/>
            <person name="Singh A."/>
            <person name="Wilkins M.J."/>
            <person name="Karaoz U."/>
            <person name="Brodie E.L."/>
            <person name="Williams K.H."/>
            <person name="Hubbard S.S."/>
            <person name="Banfield J.F."/>
        </authorList>
    </citation>
    <scope>NUCLEOTIDE SEQUENCE [LARGE SCALE GENOMIC DNA]</scope>
</reference>
<dbReference type="Pfam" id="PF01433">
    <property type="entry name" value="Peptidase_M1"/>
    <property type="match status" value="1"/>
</dbReference>
<dbReference type="InterPro" id="IPR014782">
    <property type="entry name" value="Peptidase_M1_dom"/>
</dbReference>
<sequence>MSSNPKVTYLKDYRPFSHEVLSVDLTFELFEDKVWVQNRMLLKAKAAESSLRLDGADLKLLEIRLDGQPFNEANTQKAAESLTLFGLPDRFELLLRTEIYPKENRSLEGLYQSGKLFCTQCEAQGFRKITYFPDRPDVMTLFRTKIIADKALYPVLLSNGNEVERGGLEGGRHFVTWLDPFKKPCYLFALVAGKMVVLRDHFLTQSGRTLTLELWTEPENAHKTHHGMESLKKAMAWDERVYDLEYDLDIFMIVAVKDFNMGAMENKGLNLFNASCALADPRTATDAEFEYVLGVIGHEYFHNWTGNRVTCRDWFQLSLKEGLTIFRDQAFSANMTSPAVKRIEEVKLLKTHQFAEDSGPMAHPVRPESFIEINNFYTLTVYHKGSELIRMMSLVLGEEGYFRGIREYFKRHDGQAATVEDFVAALEAGSGKSLEPFKAWYGQAGTPRLKAVSRFEGSTLELELSQETPPTHGQSEKHPLPIPVLLKGFGAKGEVLVPETLVVLDQKQQLYRFEGMTERPILSLLRGFSAPVKLDFSPPNSDRLFLMAQDDDPYNAFEAAQGLLGEKLLELTGRWKENLPLAGETGLESAIGALLRSPKDPALVALAVALPSETYLLEQMETMAVEAVYAARRFLKHSLGLGLEQDWLKLYHKLNDHAPYRFEAVAVGRRALKNLCLDFLSATDKPEHLELCLAQLAQADNMTDRLAVLGILCHRFGDEKRSALKEFYQEFHEDDLVLTKFFSLQAASPEFGVKEVGGLLEHLSFDRKNPNHLRAVIASFAQRNLLQFHKPDGSGYRFLADQVLNLNHQNPQIAARLLLPLGRFQRFGLPQKDLAKAEMVRILESPGLAPDVYEIAAKSLDKE</sequence>
<dbReference type="Gene3D" id="1.10.390.10">
    <property type="entry name" value="Neutral Protease Domain 2"/>
    <property type="match status" value="1"/>
</dbReference>
<dbReference type="GO" id="GO:0008237">
    <property type="term" value="F:metallopeptidase activity"/>
    <property type="evidence" value="ECO:0007669"/>
    <property type="project" value="UniProtKB-UniRule"/>
</dbReference>
<evidence type="ECO:0000313" key="18">
    <source>
        <dbReference type="EMBL" id="OGH01422.1"/>
    </source>
</evidence>
<dbReference type="EC" id="3.4.11.2" evidence="4 13"/>
<evidence type="ECO:0000313" key="19">
    <source>
        <dbReference type="Proteomes" id="UP000177583"/>
    </source>
</evidence>
<keyword evidence="8" id="KW-0479">Metal-binding</keyword>
<keyword evidence="11" id="KW-0482">Metalloprotease</keyword>
<evidence type="ECO:0000256" key="11">
    <source>
        <dbReference type="ARBA" id="ARBA00023049"/>
    </source>
</evidence>
<dbReference type="InterPro" id="IPR024601">
    <property type="entry name" value="Peptidase_M1_pepN_C"/>
</dbReference>
<evidence type="ECO:0000256" key="5">
    <source>
        <dbReference type="ARBA" id="ARBA00015611"/>
    </source>
</evidence>
<feature type="domain" description="Peptidase M1 membrane alanine aminopeptidase" evidence="14">
    <location>
        <begin position="228"/>
        <end position="437"/>
    </location>
</feature>
<comment type="catalytic activity">
    <reaction evidence="1">
        <text>Release of an N-terminal amino acid, Xaa-|-Yaa- from a peptide, amide or arylamide. Xaa is preferably Ala, but may be most amino acids including Pro (slow action). When a terminal hydrophobic residue is followed by a prolyl residue, the two may be released as an intact Xaa-Pro dipeptide.</text>
        <dbReference type="EC" id="3.4.11.2"/>
    </reaction>
</comment>
<dbReference type="SUPFAM" id="SSF63737">
    <property type="entry name" value="Leukotriene A4 hydrolase N-terminal domain"/>
    <property type="match status" value="1"/>
</dbReference>
<keyword evidence="10" id="KW-0862">Zinc</keyword>
<feature type="domain" description="Peptidase M1 alanyl aminopeptidase C-terminal" evidence="16">
    <location>
        <begin position="541"/>
        <end position="860"/>
    </location>
</feature>
<dbReference type="InterPro" id="IPR035414">
    <property type="entry name" value="Peptidase_M1_pepN_Ig-like"/>
</dbReference>
<dbReference type="InterPro" id="IPR001930">
    <property type="entry name" value="Peptidase_M1"/>
</dbReference>